<proteinExistence type="predicted"/>
<reference evidence="1" key="1">
    <citation type="journal article" date="2021" name="Nat. Commun.">
        <title>Genetic determinants of endophytism in the Arabidopsis root mycobiome.</title>
        <authorList>
            <person name="Mesny F."/>
            <person name="Miyauchi S."/>
            <person name="Thiergart T."/>
            <person name="Pickel B."/>
            <person name="Atanasova L."/>
            <person name="Karlsson M."/>
            <person name="Huettel B."/>
            <person name="Barry K.W."/>
            <person name="Haridas S."/>
            <person name="Chen C."/>
            <person name="Bauer D."/>
            <person name="Andreopoulos W."/>
            <person name="Pangilinan J."/>
            <person name="LaButti K."/>
            <person name="Riley R."/>
            <person name="Lipzen A."/>
            <person name="Clum A."/>
            <person name="Drula E."/>
            <person name="Henrissat B."/>
            <person name="Kohler A."/>
            <person name="Grigoriev I.V."/>
            <person name="Martin F.M."/>
            <person name="Hacquard S."/>
        </authorList>
    </citation>
    <scope>NUCLEOTIDE SEQUENCE</scope>
    <source>
        <strain evidence="1">MPI-CAGE-CH-0235</strain>
    </source>
</reference>
<dbReference type="OrthoDB" id="4578803at2759"/>
<dbReference type="Proteomes" id="UP000813444">
    <property type="component" value="Unassembled WGS sequence"/>
</dbReference>
<evidence type="ECO:0000313" key="1">
    <source>
        <dbReference type="EMBL" id="KAH7327724.1"/>
    </source>
</evidence>
<dbReference type="EMBL" id="JAGPNK010000001">
    <property type="protein sequence ID" value="KAH7327724.1"/>
    <property type="molecule type" value="Genomic_DNA"/>
</dbReference>
<gene>
    <name evidence="1" type="ORF">B0I35DRAFT_138</name>
</gene>
<accession>A0A8K0SZE1</accession>
<keyword evidence="2" id="KW-1185">Reference proteome</keyword>
<evidence type="ECO:0000313" key="2">
    <source>
        <dbReference type="Proteomes" id="UP000813444"/>
    </source>
</evidence>
<dbReference type="AlphaFoldDB" id="A0A8K0SZE1"/>
<name>A0A8K0SZE1_9HYPO</name>
<sequence>MQHDTTWATTIPDDPSSCIPTVTVTTHPGTEFGCAFNCSSDFCIMDRFATLPCGCTTAPWVATETLTACATRSPCWNCHTGFPWVTTDTACTTATV</sequence>
<organism evidence="1 2">
    <name type="scientific">Stachybotrys elegans</name>
    <dbReference type="NCBI Taxonomy" id="80388"/>
    <lineage>
        <taxon>Eukaryota</taxon>
        <taxon>Fungi</taxon>
        <taxon>Dikarya</taxon>
        <taxon>Ascomycota</taxon>
        <taxon>Pezizomycotina</taxon>
        <taxon>Sordariomycetes</taxon>
        <taxon>Hypocreomycetidae</taxon>
        <taxon>Hypocreales</taxon>
        <taxon>Stachybotryaceae</taxon>
        <taxon>Stachybotrys</taxon>
    </lineage>
</organism>
<comment type="caution">
    <text evidence="1">The sequence shown here is derived from an EMBL/GenBank/DDBJ whole genome shotgun (WGS) entry which is preliminary data.</text>
</comment>
<protein>
    <submittedName>
        <fullName evidence="1">Uncharacterized protein</fullName>
    </submittedName>
</protein>